<proteinExistence type="predicted"/>
<reference evidence="3" key="2">
    <citation type="submission" date="2015-01" db="EMBL/GenBank/DDBJ databases">
        <title>Evolutionary Origins and Diversification of the Mycorrhizal Mutualists.</title>
        <authorList>
            <consortium name="DOE Joint Genome Institute"/>
            <consortium name="Mycorrhizal Genomics Consortium"/>
            <person name="Kohler A."/>
            <person name="Kuo A."/>
            <person name="Nagy L.G."/>
            <person name="Floudas D."/>
            <person name="Copeland A."/>
            <person name="Barry K.W."/>
            <person name="Cichocki N."/>
            <person name="Veneault-Fourrey C."/>
            <person name="LaButti K."/>
            <person name="Lindquist E.A."/>
            <person name="Lipzen A."/>
            <person name="Lundell T."/>
            <person name="Morin E."/>
            <person name="Murat C."/>
            <person name="Riley R."/>
            <person name="Ohm R."/>
            <person name="Sun H."/>
            <person name="Tunlid A."/>
            <person name="Henrissat B."/>
            <person name="Grigoriev I.V."/>
            <person name="Hibbett D.S."/>
            <person name="Martin F."/>
        </authorList>
    </citation>
    <scope>NUCLEOTIDE SEQUENCE [LARGE SCALE GENOMIC DNA]</scope>
    <source>
        <strain evidence="3">Ve08.2h10</strain>
    </source>
</reference>
<evidence type="ECO:0000313" key="2">
    <source>
        <dbReference type="EMBL" id="KIK78196.1"/>
    </source>
</evidence>
<accession>A0A0D0D3Q8</accession>
<evidence type="ECO:0000256" key="1">
    <source>
        <dbReference type="SAM" id="MobiDB-lite"/>
    </source>
</evidence>
<reference evidence="2 3" key="1">
    <citation type="submission" date="2014-04" db="EMBL/GenBank/DDBJ databases">
        <authorList>
            <consortium name="DOE Joint Genome Institute"/>
            <person name="Kuo A."/>
            <person name="Kohler A."/>
            <person name="Jargeat P."/>
            <person name="Nagy L.G."/>
            <person name="Floudas D."/>
            <person name="Copeland A."/>
            <person name="Barry K.W."/>
            <person name="Cichocki N."/>
            <person name="Veneault-Fourrey C."/>
            <person name="LaButti K."/>
            <person name="Lindquist E.A."/>
            <person name="Lipzen A."/>
            <person name="Lundell T."/>
            <person name="Morin E."/>
            <person name="Murat C."/>
            <person name="Sun H."/>
            <person name="Tunlid A."/>
            <person name="Henrissat B."/>
            <person name="Grigoriev I.V."/>
            <person name="Hibbett D.S."/>
            <person name="Martin F."/>
            <person name="Nordberg H.P."/>
            <person name="Cantor M.N."/>
            <person name="Hua S.X."/>
        </authorList>
    </citation>
    <scope>NUCLEOTIDE SEQUENCE [LARGE SCALE GENOMIC DNA]</scope>
    <source>
        <strain evidence="2 3">Ve08.2h10</strain>
    </source>
</reference>
<name>A0A0D0D3Q8_9AGAM</name>
<dbReference type="Proteomes" id="UP000054538">
    <property type="component" value="Unassembled WGS sequence"/>
</dbReference>
<feature type="compositionally biased region" description="Basic and acidic residues" evidence="1">
    <location>
        <begin position="41"/>
        <end position="50"/>
    </location>
</feature>
<dbReference type="AlphaFoldDB" id="A0A0D0D3Q8"/>
<keyword evidence="3" id="KW-1185">Reference proteome</keyword>
<feature type="region of interest" description="Disordered" evidence="1">
    <location>
        <begin position="1"/>
        <end position="56"/>
    </location>
</feature>
<dbReference type="EMBL" id="KN826678">
    <property type="protein sequence ID" value="KIK78196.1"/>
    <property type="molecule type" value="Genomic_DNA"/>
</dbReference>
<evidence type="ECO:0000313" key="3">
    <source>
        <dbReference type="Proteomes" id="UP000054538"/>
    </source>
</evidence>
<protein>
    <submittedName>
        <fullName evidence="2">Uncharacterized protein</fullName>
    </submittedName>
</protein>
<dbReference type="HOGENOM" id="CLU_3014824_0_0_1"/>
<feature type="compositionally biased region" description="Polar residues" evidence="1">
    <location>
        <begin position="7"/>
        <end position="28"/>
    </location>
</feature>
<sequence length="56" mass="6507">MCKVGVRTSTQRSTENSMISPWYTQRNRGYSDLYGNKASRRRPDEIEKRKASCVAH</sequence>
<organism evidence="2 3">
    <name type="scientific">Paxillus rubicundulus Ve08.2h10</name>
    <dbReference type="NCBI Taxonomy" id="930991"/>
    <lineage>
        <taxon>Eukaryota</taxon>
        <taxon>Fungi</taxon>
        <taxon>Dikarya</taxon>
        <taxon>Basidiomycota</taxon>
        <taxon>Agaricomycotina</taxon>
        <taxon>Agaricomycetes</taxon>
        <taxon>Agaricomycetidae</taxon>
        <taxon>Boletales</taxon>
        <taxon>Paxilineae</taxon>
        <taxon>Paxillaceae</taxon>
        <taxon>Paxillus</taxon>
    </lineage>
</organism>
<dbReference type="InParanoid" id="A0A0D0D3Q8"/>
<gene>
    <name evidence="2" type="ORF">PAXRUDRAFT_834694</name>
</gene>